<gene>
    <name evidence="2" type="ORF">ANN_13385</name>
</gene>
<feature type="compositionally biased region" description="Basic and acidic residues" evidence="1">
    <location>
        <begin position="173"/>
        <end position="184"/>
    </location>
</feature>
<feature type="region of interest" description="Disordered" evidence="1">
    <location>
        <begin position="15"/>
        <end position="42"/>
    </location>
</feature>
<sequence length="184" mass="20617">MAGLCALMNMPQFDSEGIPNQAPETNKPMILNGPTSRNREGSDQVSVEAKQLGHLYPIAQESEWSSILQHIIMKWSLIEIPVGRGRFEDCSLSYRSNYFCSLMSRKFSKQSAATHREVMRFCPAPSSSPHPQESETSSHHTDSQIEAEQIIAEVQVVRSGLRSGQWRGAGKMGDPRPIQRFENV</sequence>
<protein>
    <submittedName>
        <fullName evidence="2">Uncharacterized protein</fullName>
    </submittedName>
</protein>
<organism evidence="2 3">
    <name type="scientific">Periplaneta americana</name>
    <name type="common">American cockroach</name>
    <name type="synonym">Blatta americana</name>
    <dbReference type="NCBI Taxonomy" id="6978"/>
    <lineage>
        <taxon>Eukaryota</taxon>
        <taxon>Metazoa</taxon>
        <taxon>Ecdysozoa</taxon>
        <taxon>Arthropoda</taxon>
        <taxon>Hexapoda</taxon>
        <taxon>Insecta</taxon>
        <taxon>Pterygota</taxon>
        <taxon>Neoptera</taxon>
        <taxon>Polyneoptera</taxon>
        <taxon>Dictyoptera</taxon>
        <taxon>Blattodea</taxon>
        <taxon>Blattoidea</taxon>
        <taxon>Blattidae</taxon>
        <taxon>Blattinae</taxon>
        <taxon>Periplaneta</taxon>
    </lineage>
</organism>
<feature type="compositionally biased region" description="Basic and acidic residues" evidence="1">
    <location>
        <begin position="132"/>
        <end position="143"/>
    </location>
</feature>
<keyword evidence="3" id="KW-1185">Reference proteome</keyword>
<dbReference type="Proteomes" id="UP001148838">
    <property type="component" value="Unassembled WGS sequence"/>
</dbReference>
<evidence type="ECO:0000313" key="3">
    <source>
        <dbReference type="Proteomes" id="UP001148838"/>
    </source>
</evidence>
<evidence type="ECO:0000313" key="2">
    <source>
        <dbReference type="EMBL" id="KAJ4446688.1"/>
    </source>
</evidence>
<dbReference type="EMBL" id="JAJSOF020000009">
    <property type="protein sequence ID" value="KAJ4446688.1"/>
    <property type="molecule type" value="Genomic_DNA"/>
</dbReference>
<evidence type="ECO:0000256" key="1">
    <source>
        <dbReference type="SAM" id="MobiDB-lite"/>
    </source>
</evidence>
<proteinExistence type="predicted"/>
<reference evidence="2 3" key="1">
    <citation type="journal article" date="2022" name="Allergy">
        <title>Genome assembly and annotation of Periplaneta americana reveal a comprehensive cockroach allergen profile.</title>
        <authorList>
            <person name="Wang L."/>
            <person name="Xiong Q."/>
            <person name="Saelim N."/>
            <person name="Wang L."/>
            <person name="Nong W."/>
            <person name="Wan A.T."/>
            <person name="Shi M."/>
            <person name="Liu X."/>
            <person name="Cao Q."/>
            <person name="Hui J.H.L."/>
            <person name="Sookrung N."/>
            <person name="Leung T.F."/>
            <person name="Tungtrongchitr A."/>
            <person name="Tsui S.K.W."/>
        </authorList>
    </citation>
    <scope>NUCLEOTIDE SEQUENCE [LARGE SCALE GENOMIC DNA]</scope>
    <source>
        <strain evidence="2">PWHHKU_190912</strain>
    </source>
</reference>
<name>A0ABQ8TLH1_PERAM</name>
<comment type="caution">
    <text evidence="2">The sequence shown here is derived from an EMBL/GenBank/DDBJ whole genome shotgun (WGS) entry which is preliminary data.</text>
</comment>
<accession>A0ABQ8TLH1</accession>
<feature type="region of interest" description="Disordered" evidence="1">
    <location>
        <begin position="164"/>
        <end position="184"/>
    </location>
</feature>
<feature type="region of interest" description="Disordered" evidence="1">
    <location>
        <begin position="121"/>
        <end position="143"/>
    </location>
</feature>